<evidence type="ECO:0000313" key="2">
    <source>
        <dbReference type="Proteomes" id="UP001359485"/>
    </source>
</evidence>
<dbReference type="InterPro" id="IPR013893">
    <property type="entry name" value="RNase_P_Rpp40"/>
</dbReference>
<organism evidence="1 2">
    <name type="scientific">Polyplax serrata</name>
    <name type="common">Common mouse louse</name>
    <dbReference type="NCBI Taxonomy" id="468196"/>
    <lineage>
        <taxon>Eukaryota</taxon>
        <taxon>Metazoa</taxon>
        <taxon>Ecdysozoa</taxon>
        <taxon>Arthropoda</taxon>
        <taxon>Hexapoda</taxon>
        <taxon>Insecta</taxon>
        <taxon>Pterygota</taxon>
        <taxon>Neoptera</taxon>
        <taxon>Paraneoptera</taxon>
        <taxon>Psocodea</taxon>
        <taxon>Troctomorpha</taxon>
        <taxon>Phthiraptera</taxon>
        <taxon>Anoplura</taxon>
        <taxon>Polyplacidae</taxon>
        <taxon>Polyplax</taxon>
    </lineage>
</organism>
<keyword evidence="2" id="KW-1185">Reference proteome</keyword>
<dbReference type="PANTHER" id="PTHR15396">
    <property type="entry name" value="RIBONUCLEASE P PROTEIN SUBUNIT P40"/>
    <property type="match status" value="1"/>
</dbReference>
<sequence>MLCPEIWNFAVPKSAVTTKACTSENLIKVIGKQLINHHVSITVPNAIGISKEITNILVEDSQYYRINNIPAYELINKDFIDLFIRNGQLTAISVNSHFNQEDHLTFIPNGKLILTLSRNTIQQIGLESIKLPKHAESLIILDALSLASSVKRWSEIHNKLSLVDLQFDIILIWTPNDKKVCPSSIAFYFSEKSYEVKTCDVTVEKKVSYNVKVPVYDKDTDGQALLEWLGAFNLQCNLSDNNPYISSFTCLEKMETYGQVCHNTFTGLFTLCRIEKLIKEIMFFVDSKPSSWVSLVIHGFEGGLLSIKNGASFQPLNDHHHTFIIQSGSPTLVNFFSA</sequence>
<comment type="caution">
    <text evidence="1">The sequence shown here is derived from an EMBL/GenBank/DDBJ whole genome shotgun (WGS) entry which is preliminary data.</text>
</comment>
<dbReference type="PANTHER" id="PTHR15396:SF1">
    <property type="entry name" value="RIBONUCLEASE P PROTEIN SUBUNIT P40"/>
    <property type="match status" value="1"/>
</dbReference>
<accession>A0ABR1AG89</accession>
<dbReference type="Pfam" id="PF08584">
    <property type="entry name" value="Ribonuc_P_40"/>
    <property type="match status" value="1"/>
</dbReference>
<reference evidence="1 2" key="1">
    <citation type="submission" date="2023-09" db="EMBL/GenBank/DDBJ databases">
        <title>Genomes of two closely related lineages of the louse Polyplax serrata with different host specificities.</title>
        <authorList>
            <person name="Martinu J."/>
            <person name="Tarabai H."/>
            <person name="Stefka J."/>
            <person name="Hypsa V."/>
        </authorList>
    </citation>
    <scope>NUCLEOTIDE SEQUENCE [LARGE SCALE GENOMIC DNA]</scope>
    <source>
        <strain evidence="1">98ZLc_SE</strain>
    </source>
</reference>
<gene>
    <name evidence="1" type="ORF">RUM44_003357</name>
</gene>
<name>A0ABR1AG89_POLSC</name>
<dbReference type="Proteomes" id="UP001359485">
    <property type="component" value="Unassembled WGS sequence"/>
</dbReference>
<proteinExistence type="predicted"/>
<dbReference type="EMBL" id="JAWJWF010000049">
    <property type="protein sequence ID" value="KAK6618976.1"/>
    <property type="molecule type" value="Genomic_DNA"/>
</dbReference>
<protein>
    <submittedName>
        <fullName evidence="1">Uncharacterized protein</fullName>
    </submittedName>
</protein>
<evidence type="ECO:0000313" key="1">
    <source>
        <dbReference type="EMBL" id="KAK6618976.1"/>
    </source>
</evidence>